<protein>
    <recommendedName>
        <fullName evidence="3">Heterokaryon incompatibility domain-containing protein</fullName>
    </recommendedName>
</protein>
<dbReference type="eggNOG" id="ENOG502SPU6">
    <property type="taxonomic scope" value="Eukaryota"/>
</dbReference>
<reference evidence="2" key="1">
    <citation type="journal article" date="2014" name="BMC Genomics">
        <title>Genome characteristics reveal the impact of lichenization on lichen-forming fungus Endocarpon pusillum Hedwig (Verrucariales, Ascomycota).</title>
        <authorList>
            <person name="Wang Y.-Y."/>
            <person name="Liu B."/>
            <person name="Zhang X.-Y."/>
            <person name="Zhou Q.-M."/>
            <person name="Zhang T."/>
            <person name="Li H."/>
            <person name="Yu Y.-F."/>
            <person name="Zhang X.-L."/>
            <person name="Hao X.-Y."/>
            <person name="Wang M."/>
            <person name="Wang L."/>
            <person name="Wei J.-C."/>
        </authorList>
    </citation>
    <scope>NUCLEOTIDE SEQUENCE [LARGE SCALE GENOMIC DNA]</scope>
    <source>
        <strain evidence="2">Z07020 / HMAS-L-300199</strain>
    </source>
</reference>
<evidence type="ECO:0000313" key="2">
    <source>
        <dbReference type="Proteomes" id="UP000019373"/>
    </source>
</evidence>
<dbReference type="AlphaFoldDB" id="U1HSN1"/>
<gene>
    <name evidence="1" type="ORF">EPUS_02096</name>
</gene>
<dbReference type="HOGENOM" id="CLU_660622_0_0_1"/>
<proteinExistence type="predicted"/>
<sequence length="416" mass="46864">MKYPFGHIEKSVKSQRALFQFLVTEHLPELRAILEKKRGKKSSDPKDKIFALFSVLKKLRIEIPQPDYEKSVEDVYRDAVVACINHDKNLYFLFDAPSDHRHARPSLSSWVPDWSDEGWRYNSPDARIAVTRDRFCAAGPADPKWSFSHDQRRLVVSGKIIDLVVYCAESLHIYMQVIASINPTSEFCRTGSVGVHTMQDACRMLDTAFQTLKSWVDVASWYAEYQMGGTVQEALFRTLISDTPRRNPNENLSFDAWYKTMTLSDADLLMRSYNRLQQAGLDGPSTPSQAALESITQQVPEASPGVLLMTTEASKYHFLVFGFANRRALFTTEEGYMGTAPAVVSKNNQAANMIKAGDKIAVVAGLALRPVEIDGPGEVVYRLVTHVYMHGIMYGEAWEDGKYLVQEIVNGVQKFG</sequence>
<dbReference type="Pfam" id="PF26639">
    <property type="entry name" value="Het-6_barrel"/>
    <property type="match status" value="1"/>
</dbReference>
<organism evidence="1 2">
    <name type="scientific">Endocarpon pusillum (strain Z07020 / HMAS-L-300199)</name>
    <name type="common">Lichen-forming fungus</name>
    <dbReference type="NCBI Taxonomy" id="1263415"/>
    <lineage>
        <taxon>Eukaryota</taxon>
        <taxon>Fungi</taxon>
        <taxon>Dikarya</taxon>
        <taxon>Ascomycota</taxon>
        <taxon>Pezizomycotina</taxon>
        <taxon>Eurotiomycetes</taxon>
        <taxon>Chaetothyriomycetidae</taxon>
        <taxon>Verrucariales</taxon>
        <taxon>Verrucariaceae</taxon>
        <taxon>Endocarpon</taxon>
    </lineage>
</organism>
<dbReference type="InterPro" id="IPR052895">
    <property type="entry name" value="HetReg/Transcr_Mod"/>
</dbReference>
<evidence type="ECO:0000313" key="1">
    <source>
        <dbReference type="EMBL" id="ERF72209.1"/>
    </source>
</evidence>
<dbReference type="EMBL" id="KE721111">
    <property type="protein sequence ID" value="ERF72209.1"/>
    <property type="molecule type" value="Genomic_DNA"/>
</dbReference>
<accession>U1HSN1</accession>
<name>U1HSN1_ENDPU</name>
<dbReference type="OrthoDB" id="4156910at2759"/>
<keyword evidence="2" id="KW-1185">Reference proteome</keyword>
<dbReference type="PANTHER" id="PTHR24148:SF64">
    <property type="entry name" value="HETEROKARYON INCOMPATIBILITY DOMAIN-CONTAINING PROTEIN"/>
    <property type="match status" value="1"/>
</dbReference>
<dbReference type="Proteomes" id="UP000019373">
    <property type="component" value="Unassembled WGS sequence"/>
</dbReference>
<evidence type="ECO:0008006" key="3">
    <source>
        <dbReference type="Google" id="ProtNLM"/>
    </source>
</evidence>
<dbReference type="GeneID" id="19237150"/>
<dbReference type="PANTHER" id="PTHR24148">
    <property type="entry name" value="ANKYRIN REPEAT DOMAIN-CONTAINING PROTEIN 39 HOMOLOG-RELATED"/>
    <property type="match status" value="1"/>
</dbReference>
<dbReference type="RefSeq" id="XP_007802054.1">
    <property type="nucleotide sequence ID" value="XM_007803863.1"/>
</dbReference>